<accession>A0ABU7GCL8</accession>
<sequence length="137" mass="14199">MDIRQVEPGFAVAPQLQPGDMAELARKGFVAVICNRPDGEDDGQPGVDAMRAAAESAGLAFHHIPVSGGQFPDAAIDAFRSVRQAADGPVMAYCRTGTRSITLETLANPEGRSASDRLGLASAAGYDLSTIAGRLGD</sequence>
<evidence type="ECO:0000259" key="1">
    <source>
        <dbReference type="Pfam" id="PF04273"/>
    </source>
</evidence>
<keyword evidence="2" id="KW-0808">Transferase</keyword>
<comment type="caution">
    <text evidence="2">The sequence shown here is derived from an EMBL/GenBank/DDBJ whole genome shotgun (WGS) entry which is preliminary data.</text>
</comment>
<keyword evidence="3" id="KW-1185">Reference proteome</keyword>
<dbReference type="Pfam" id="PF04273">
    <property type="entry name" value="BLH_phosphatase"/>
    <property type="match status" value="1"/>
</dbReference>
<dbReference type="Proteomes" id="UP001343492">
    <property type="component" value="Unassembled WGS sequence"/>
</dbReference>
<reference evidence="2 3" key="1">
    <citation type="submission" date="2024-01" db="EMBL/GenBank/DDBJ databases">
        <title>The genome sequence of Erythrobacteraceae sp. strain 1XM1-14.</title>
        <authorList>
            <person name="Liu Y."/>
        </authorList>
    </citation>
    <scope>NUCLEOTIDE SEQUENCE [LARGE SCALE GENOMIC DNA]</scope>
    <source>
        <strain evidence="2 3">1XM1-14</strain>
    </source>
</reference>
<dbReference type="InterPro" id="IPR005939">
    <property type="entry name" value="BLH_phosphatase-like"/>
</dbReference>
<dbReference type="Gene3D" id="3.90.190.10">
    <property type="entry name" value="Protein tyrosine phosphatase superfamily"/>
    <property type="match status" value="1"/>
</dbReference>
<dbReference type="SUPFAM" id="SSF52799">
    <property type="entry name" value="(Phosphotyrosine protein) phosphatases II"/>
    <property type="match status" value="1"/>
</dbReference>
<name>A0ABU7GCL8_9SPHN</name>
<gene>
    <name evidence="2" type="ORF">VRS74_04010</name>
</gene>
<evidence type="ECO:0000313" key="3">
    <source>
        <dbReference type="Proteomes" id="UP001343492"/>
    </source>
</evidence>
<dbReference type="RefSeq" id="WP_354143954.1">
    <property type="nucleotide sequence ID" value="NZ_JAZDQV010000003.1"/>
</dbReference>
<dbReference type="GO" id="GO:0016740">
    <property type="term" value="F:transferase activity"/>
    <property type="evidence" value="ECO:0007669"/>
    <property type="project" value="UniProtKB-KW"/>
</dbReference>
<dbReference type="InterPro" id="IPR029021">
    <property type="entry name" value="Prot-tyrosine_phosphatase-like"/>
</dbReference>
<dbReference type="EMBL" id="JAZDQV010000003">
    <property type="protein sequence ID" value="MEE1876847.1"/>
    <property type="molecule type" value="Genomic_DNA"/>
</dbReference>
<organism evidence="2 3">
    <name type="scientific">Altererythrobacter litoralis</name>
    <dbReference type="NCBI Taxonomy" id="3113904"/>
    <lineage>
        <taxon>Bacteria</taxon>
        <taxon>Pseudomonadati</taxon>
        <taxon>Pseudomonadota</taxon>
        <taxon>Alphaproteobacteria</taxon>
        <taxon>Sphingomonadales</taxon>
        <taxon>Erythrobacteraceae</taxon>
        <taxon>Altererythrobacter</taxon>
    </lineage>
</organism>
<protein>
    <submittedName>
        <fullName evidence="2">TIGR01244 family sulfur transferase</fullName>
    </submittedName>
</protein>
<dbReference type="NCBIfam" id="TIGR01244">
    <property type="entry name" value="TIGR01244 family sulfur transferase"/>
    <property type="match status" value="1"/>
</dbReference>
<evidence type="ECO:0000313" key="2">
    <source>
        <dbReference type="EMBL" id="MEE1876847.1"/>
    </source>
</evidence>
<feature type="domain" description="Beta-lactamase hydrolase-like protein phosphatase-like" evidence="1">
    <location>
        <begin position="2"/>
        <end position="107"/>
    </location>
</feature>
<proteinExistence type="predicted"/>